<evidence type="ECO:0000256" key="8">
    <source>
        <dbReference type="ARBA" id="ARBA00022759"/>
    </source>
</evidence>
<comment type="caution">
    <text evidence="21">The sequence shown here is derived from an EMBL/GenBank/DDBJ whole genome shotgun (WGS) entry which is preliminary data.</text>
</comment>
<evidence type="ECO:0000256" key="7">
    <source>
        <dbReference type="ARBA" id="ARBA00022750"/>
    </source>
</evidence>
<evidence type="ECO:0000259" key="20">
    <source>
        <dbReference type="PROSITE" id="PS50994"/>
    </source>
</evidence>
<keyword evidence="18" id="KW-0863">Zinc-finger</keyword>
<dbReference type="InterPro" id="IPR012337">
    <property type="entry name" value="RNaseH-like_sf"/>
</dbReference>
<dbReference type="Pfam" id="PF25597">
    <property type="entry name" value="SH3_retrovirus"/>
    <property type="match status" value="1"/>
</dbReference>
<dbReference type="PROSITE" id="PS50158">
    <property type="entry name" value="ZF_CCHC"/>
    <property type="match status" value="1"/>
</dbReference>
<evidence type="ECO:0000256" key="16">
    <source>
        <dbReference type="ARBA" id="ARBA00023172"/>
    </source>
</evidence>
<evidence type="ECO:0008006" key="23">
    <source>
        <dbReference type="Google" id="ProtNLM"/>
    </source>
</evidence>
<accession>A0AAD4ZD47</accession>
<keyword evidence="8" id="KW-0255">Endonuclease</keyword>
<dbReference type="InterPro" id="IPR025724">
    <property type="entry name" value="GAG-pre-integrase_dom"/>
</dbReference>
<dbReference type="GO" id="GO:0003676">
    <property type="term" value="F:nucleic acid binding"/>
    <property type="evidence" value="ECO:0007669"/>
    <property type="project" value="InterPro"/>
</dbReference>
<evidence type="ECO:0000256" key="13">
    <source>
        <dbReference type="ARBA" id="ARBA00022918"/>
    </source>
</evidence>
<keyword evidence="3" id="KW-0645">Protease</keyword>
<keyword evidence="9" id="KW-0378">Hydrolase</keyword>
<dbReference type="PANTHER" id="PTHR42648:SF11">
    <property type="entry name" value="TRANSPOSON TY4-P GAG-POL POLYPROTEIN"/>
    <property type="match status" value="1"/>
</dbReference>
<keyword evidence="16" id="KW-0233">DNA recombination</keyword>
<evidence type="ECO:0000256" key="12">
    <source>
        <dbReference type="ARBA" id="ARBA00022908"/>
    </source>
</evidence>
<evidence type="ECO:0000256" key="18">
    <source>
        <dbReference type="PROSITE-ProRule" id="PRU00047"/>
    </source>
</evidence>
<dbReference type="InterPro" id="IPR054722">
    <property type="entry name" value="PolX-like_BBD"/>
</dbReference>
<dbReference type="InterPro" id="IPR036397">
    <property type="entry name" value="RNaseH_sf"/>
</dbReference>
<name>A0AAD4ZD47_PRUDU</name>
<dbReference type="PANTHER" id="PTHR42648">
    <property type="entry name" value="TRANSPOSASE, PUTATIVE-RELATED"/>
    <property type="match status" value="1"/>
</dbReference>
<dbReference type="InterPro" id="IPR043502">
    <property type="entry name" value="DNA/RNA_pol_sf"/>
</dbReference>
<dbReference type="Pfam" id="PF07727">
    <property type="entry name" value="RVT_2"/>
    <property type="match status" value="1"/>
</dbReference>
<evidence type="ECO:0000313" key="21">
    <source>
        <dbReference type="EMBL" id="KAI5340778.1"/>
    </source>
</evidence>
<dbReference type="InterPro" id="IPR001584">
    <property type="entry name" value="Integrase_cat-core"/>
</dbReference>
<evidence type="ECO:0000256" key="4">
    <source>
        <dbReference type="ARBA" id="ARBA00022722"/>
    </source>
</evidence>
<evidence type="ECO:0000256" key="10">
    <source>
        <dbReference type="ARBA" id="ARBA00022840"/>
    </source>
</evidence>
<keyword evidence="10" id="KW-0067">ATP-binding</keyword>
<keyword evidence="14" id="KW-0239">DNA-directed DNA polymerase</keyword>
<dbReference type="InterPro" id="IPR001878">
    <property type="entry name" value="Znf_CCHC"/>
</dbReference>
<keyword evidence="7" id="KW-0064">Aspartyl protease</keyword>
<dbReference type="GO" id="GO:0006310">
    <property type="term" value="P:DNA recombination"/>
    <property type="evidence" value="ECO:0007669"/>
    <property type="project" value="UniProtKB-KW"/>
</dbReference>
<keyword evidence="13" id="KW-0695">RNA-directed DNA polymerase</keyword>
<evidence type="ECO:0000259" key="19">
    <source>
        <dbReference type="PROSITE" id="PS50158"/>
    </source>
</evidence>
<dbReference type="GO" id="GO:0003887">
    <property type="term" value="F:DNA-directed DNA polymerase activity"/>
    <property type="evidence" value="ECO:0007669"/>
    <property type="project" value="UniProtKB-KW"/>
</dbReference>
<keyword evidence="12" id="KW-0229">DNA integration</keyword>
<dbReference type="GO" id="GO:0006508">
    <property type="term" value="P:proteolysis"/>
    <property type="evidence" value="ECO:0007669"/>
    <property type="project" value="UniProtKB-KW"/>
</dbReference>
<dbReference type="InterPro" id="IPR013103">
    <property type="entry name" value="RVT_2"/>
</dbReference>
<evidence type="ECO:0000256" key="11">
    <source>
        <dbReference type="ARBA" id="ARBA00022842"/>
    </source>
</evidence>
<evidence type="ECO:0000256" key="2">
    <source>
        <dbReference type="ARBA" id="ARBA00022612"/>
    </source>
</evidence>
<dbReference type="GO" id="GO:0005524">
    <property type="term" value="F:ATP binding"/>
    <property type="evidence" value="ECO:0007669"/>
    <property type="project" value="UniProtKB-KW"/>
</dbReference>
<keyword evidence="22" id="KW-1185">Reference proteome</keyword>
<gene>
    <name evidence="21" type="ORF">L3X38_020052</name>
</gene>
<dbReference type="Gene3D" id="3.30.420.10">
    <property type="entry name" value="Ribonuclease H-like superfamily/Ribonuclease H"/>
    <property type="match status" value="1"/>
</dbReference>
<evidence type="ECO:0000256" key="15">
    <source>
        <dbReference type="ARBA" id="ARBA00023113"/>
    </source>
</evidence>
<dbReference type="Pfam" id="PF00665">
    <property type="entry name" value="rve"/>
    <property type="match status" value="1"/>
</dbReference>
<evidence type="ECO:0000256" key="3">
    <source>
        <dbReference type="ARBA" id="ARBA00022670"/>
    </source>
</evidence>
<keyword evidence="14" id="KW-0548">Nucleotidyltransferase</keyword>
<dbReference type="Pfam" id="PF22936">
    <property type="entry name" value="Pol_BBD"/>
    <property type="match status" value="1"/>
</dbReference>
<keyword evidence="17" id="KW-0511">Multifunctional enzyme</keyword>
<dbReference type="GO" id="GO:0004519">
    <property type="term" value="F:endonuclease activity"/>
    <property type="evidence" value="ECO:0007669"/>
    <property type="project" value="UniProtKB-KW"/>
</dbReference>
<dbReference type="SUPFAM" id="SSF53098">
    <property type="entry name" value="Ribonuclease H-like"/>
    <property type="match status" value="1"/>
</dbReference>
<dbReference type="GO" id="GO:0004190">
    <property type="term" value="F:aspartic-type endopeptidase activity"/>
    <property type="evidence" value="ECO:0007669"/>
    <property type="project" value="UniProtKB-KW"/>
</dbReference>
<dbReference type="SUPFAM" id="SSF56672">
    <property type="entry name" value="DNA/RNA polymerases"/>
    <property type="match status" value="1"/>
</dbReference>
<dbReference type="AlphaFoldDB" id="A0AAD4ZD47"/>
<dbReference type="InterPro" id="IPR039537">
    <property type="entry name" value="Retrotran_Ty1/copia-like"/>
</dbReference>
<dbReference type="GO" id="GO:0015074">
    <property type="term" value="P:DNA integration"/>
    <property type="evidence" value="ECO:0007669"/>
    <property type="project" value="UniProtKB-KW"/>
</dbReference>
<sequence length="889" mass="101104">MSHMAGSSTSELRTPVFNGENYEFWSIRMKTILKSHGLWDLVEHGCNGSDSKKEKDIKETKVAEKSAMAELLMKDARALGLIQSAVSDKLFPRIVNEETSKGAWDILKLEFRGDKQVRNVKLQGLRREFEYTRMKDSESISIYLARLFDILNHMKSYGEELSRERVVQKLLFSLPKSYDSICSVIEHSKDLETLEIQEVVASLKSFELRLDRHNENSTERAFTRKPKCKGCGKFGHMLRECHGNKNVQKLNYANQVEETGILFYACNAVTDVKENHSWYIDSGCSNHMTGDESLLVNIQRNLTSKVKMGTGEIVPVAGKGTLVIRTKLGKKHIQEVMLVLGLEENLLSVGQMMEHGCFPFTMMPASDLALKASVTHCLQTWHKRLGHLNERSIKLLADQGMVHGLPHLEQTSAVCEGCMLGKEHRDSFPLESTWRASSLLELVHTDICGPMKTESISENRYFLLFIDDCTRMSWVYFIRNKSSALECFKKFKAMTDLQSGHKIKGLRSDRGGEFLSNDFNKFCDEFGIQRQLTIAYSPQQNGVAERKNRTVVEMAKSMLHEKGMTYDFWAEAVNTAVYLLNRCPTKSLKKVTPFEAYTGRKPGIAHLKIFGSPCHVLIPSALRHKLEENSHKCIFVGYGLCEKGYRLFDPSTRKVILSRDVQFDENDSWKWENASAGEMTVPVPTENQHCNPSQSLDTQMQMDEGITQQDEPSQSLDTPIQMDEGFTLQDEGISESSQAIDHTPKKWRSVNEIMAQCNMCIVEPDSFEEADLDESWRNAMKAELEMIEKNDTWKLVDRPFGKPIIGVKWVYKTKLNLDGSVQKNKARLVAKGYSQKPGIDYNETFAPVARLDTIKTLIALAAQKEWNLYQLDVKSAFLNGVLKEEVYVE</sequence>
<keyword evidence="11" id="KW-0460">Magnesium</keyword>
<dbReference type="InterPro" id="IPR057670">
    <property type="entry name" value="SH3_retrovirus"/>
</dbReference>
<comment type="function">
    <text evidence="1">The aspartyl protease (PR) mediates the proteolytic cleavages of the Gag and Gag-Pol polyproteins after assembly of the VLP.</text>
</comment>
<evidence type="ECO:0000256" key="1">
    <source>
        <dbReference type="ARBA" id="ARBA00002180"/>
    </source>
</evidence>
<keyword evidence="14" id="KW-0808">Transferase</keyword>
<feature type="domain" description="CCHC-type" evidence="19">
    <location>
        <begin position="227"/>
        <end position="241"/>
    </location>
</feature>
<keyword evidence="5" id="KW-0479">Metal-binding</keyword>
<organism evidence="21 22">
    <name type="scientific">Prunus dulcis</name>
    <name type="common">Almond</name>
    <name type="synonym">Amygdalus dulcis</name>
    <dbReference type="NCBI Taxonomy" id="3755"/>
    <lineage>
        <taxon>Eukaryota</taxon>
        <taxon>Viridiplantae</taxon>
        <taxon>Streptophyta</taxon>
        <taxon>Embryophyta</taxon>
        <taxon>Tracheophyta</taxon>
        <taxon>Spermatophyta</taxon>
        <taxon>Magnoliopsida</taxon>
        <taxon>eudicotyledons</taxon>
        <taxon>Gunneridae</taxon>
        <taxon>Pentapetalae</taxon>
        <taxon>rosids</taxon>
        <taxon>fabids</taxon>
        <taxon>Rosales</taxon>
        <taxon>Rosaceae</taxon>
        <taxon>Amygdaloideae</taxon>
        <taxon>Amygdaleae</taxon>
        <taxon>Prunus</taxon>
    </lineage>
</organism>
<keyword evidence="18" id="KW-0862">Zinc</keyword>
<keyword evidence="6" id="KW-0547">Nucleotide-binding</keyword>
<dbReference type="Pfam" id="PF14223">
    <property type="entry name" value="Retrotran_gag_2"/>
    <property type="match status" value="1"/>
</dbReference>
<proteinExistence type="predicted"/>
<evidence type="ECO:0000256" key="14">
    <source>
        <dbReference type="ARBA" id="ARBA00022932"/>
    </source>
</evidence>
<reference evidence="21 22" key="1">
    <citation type="journal article" date="2022" name="G3 (Bethesda)">
        <title>Whole-genome sequence and methylome profiling of the almond [Prunus dulcis (Mill.) D.A. Webb] cultivar 'Nonpareil'.</title>
        <authorList>
            <person name="D'Amico-Willman K.M."/>
            <person name="Ouma W.Z."/>
            <person name="Meulia T."/>
            <person name="Sideli G.M."/>
            <person name="Gradziel T.M."/>
            <person name="Fresnedo-Ramirez J."/>
        </authorList>
    </citation>
    <scope>NUCLEOTIDE SEQUENCE [LARGE SCALE GENOMIC DNA]</scope>
    <source>
        <strain evidence="21">Clone GOH B32 T37-40</strain>
    </source>
</reference>
<keyword evidence="2" id="KW-1188">Viral release from host cell</keyword>
<keyword evidence="4" id="KW-0540">Nuclease</keyword>
<evidence type="ECO:0000256" key="6">
    <source>
        <dbReference type="ARBA" id="ARBA00022741"/>
    </source>
</evidence>
<protein>
    <recommendedName>
        <fullName evidence="23">Transposable element protein</fullName>
    </recommendedName>
</protein>
<dbReference type="GO" id="GO:0008270">
    <property type="term" value="F:zinc ion binding"/>
    <property type="evidence" value="ECO:0007669"/>
    <property type="project" value="UniProtKB-KW"/>
</dbReference>
<evidence type="ECO:0000256" key="17">
    <source>
        <dbReference type="ARBA" id="ARBA00023268"/>
    </source>
</evidence>
<dbReference type="PROSITE" id="PS50994">
    <property type="entry name" value="INTEGRASE"/>
    <property type="match status" value="1"/>
</dbReference>
<evidence type="ECO:0000256" key="5">
    <source>
        <dbReference type="ARBA" id="ARBA00022723"/>
    </source>
</evidence>
<dbReference type="GO" id="GO:0003964">
    <property type="term" value="F:RNA-directed DNA polymerase activity"/>
    <property type="evidence" value="ECO:0007669"/>
    <property type="project" value="UniProtKB-KW"/>
</dbReference>
<feature type="domain" description="Integrase catalytic" evidence="20">
    <location>
        <begin position="425"/>
        <end position="601"/>
    </location>
</feature>
<evidence type="ECO:0000313" key="22">
    <source>
        <dbReference type="Proteomes" id="UP001054821"/>
    </source>
</evidence>
<keyword evidence="15" id="KW-0917">Virion maturation</keyword>
<evidence type="ECO:0000256" key="9">
    <source>
        <dbReference type="ARBA" id="ARBA00022801"/>
    </source>
</evidence>
<dbReference type="EMBL" id="JAJFAZ020000003">
    <property type="protein sequence ID" value="KAI5340778.1"/>
    <property type="molecule type" value="Genomic_DNA"/>
</dbReference>
<dbReference type="Proteomes" id="UP001054821">
    <property type="component" value="Chromosome 3"/>
</dbReference>
<dbReference type="Pfam" id="PF13976">
    <property type="entry name" value="gag_pre-integrs"/>
    <property type="match status" value="1"/>
</dbReference>